<organism evidence="2 3">
    <name type="scientific">Balaenoptera acutorostrata</name>
    <name type="common">Common minke whale</name>
    <name type="synonym">Balaena rostrata</name>
    <dbReference type="NCBI Taxonomy" id="9767"/>
    <lineage>
        <taxon>Eukaryota</taxon>
        <taxon>Metazoa</taxon>
        <taxon>Chordata</taxon>
        <taxon>Craniata</taxon>
        <taxon>Vertebrata</taxon>
        <taxon>Euteleostomi</taxon>
        <taxon>Mammalia</taxon>
        <taxon>Eutheria</taxon>
        <taxon>Laurasiatheria</taxon>
        <taxon>Artiodactyla</taxon>
        <taxon>Whippomorpha</taxon>
        <taxon>Cetacea</taxon>
        <taxon>Mysticeti</taxon>
        <taxon>Balaenopteridae</taxon>
        <taxon>Balaenoptera</taxon>
    </lineage>
</organism>
<sequence length="246" mass="26770">MGRPEEEAIKETSKDKKKRAQFSTWKGFLTPRSFKVWSRTSTLGITWELVRNAGSDLLPRGGGRTRGPSPRKAPRRREPNLGRAPRSSQHTQRCWGGCGRRAGAGYLSGTLDKPTPSAQDVQVTEVTGQPESQRHLAVKYRTCPFSAKGVPAACCSRVKGHGSLGPLSPSTPAGAVRPQAAPATCLGTTVPRRRSCRTQSSHVFPPRSNSAPLSLQETSVSRDLSETYKTGSCVWISSFLWPSLDR</sequence>
<proteinExistence type="predicted"/>
<name>A0ABM3SQP7_BALAC</name>
<keyword evidence="2" id="KW-1185">Reference proteome</keyword>
<feature type="region of interest" description="Disordered" evidence="1">
    <location>
        <begin position="1"/>
        <end position="20"/>
    </location>
</feature>
<feature type="region of interest" description="Disordered" evidence="1">
    <location>
        <begin position="196"/>
        <end position="215"/>
    </location>
</feature>
<feature type="compositionally biased region" description="Basic and acidic residues" evidence="1">
    <location>
        <begin position="1"/>
        <end position="14"/>
    </location>
</feature>
<evidence type="ECO:0000313" key="2">
    <source>
        <dbReference type="Proteomes" id="UP001652580"/>
    </source>
</evidence>
<feature type="compositionally biased region" description="Polar residues" evidence="1">
    <location>
        <begin position="197"/>
        <end position="215"/>
    </location>
</feature>
<reference evidence="3" key="1">
    <citation type="submission" date="2025-08" db="UniProtKB">
        <authorList>
            <consortium name="RefSeq"/>
        </authorList>
    </citation>
    <scope>IDENTIFICATION</scope>
</reference>
<dbReference type="RefSeq" id="XP_057392161.1">
    <property type="nucleotide sequence ID" value="XM_057536178.1"/>
</dbReference>
<accession>A0ABM3SQP7</accession>
<feature type="region of interest" description="Disordered" evidence="1">
    <location>
        <begin position="54"/>
        <end position="95"/>
    </location>
</feature>
<evidence type="ECO:0000256" key="1">
    <source>
        <dbReference type="SAM" id="MobiDB-lite"/>
    </source>
</evidence>
<dbReference type="GeneID" id="130705902"/>
<dbReference type="Proteomes" id="UP001652580">
    <property type="component" value="Chromosome 20"/>
</dbReference>
<gene>
    <name evidence="3" type="primary">LOC130705902</name>
</gene>
<protein>
    <submittedName>
        <fullName evidence="3">Uncharacterized protein LOC130705902</fullName>
    </submittedName>
</protein>
<evidence type="ECO:0000313" key="3">
    <source>
        <dbReference type="RefSeq" id="XP_057392161.1"/>
    </source>
</evidence>